<evidence type="ECO:0000256" key="8">
    <source>
        <dbReference type="SAM" id="Phobius"/>
    </source>
</evidence>
<evidence type="ECO:0000256" key="3">
    <source>
        <dbReference type="ARBA" id="ARBA00022692"/>
    </source>
</evidence>
<dbReference type="Proteomes" id="UP000073492">
    <property type="component" value="Unassembled WGS sequence"/>
</dbReference>
<organism evidence="9 10">
    <name type="scientific">Pseudocercospora musae</name>
    <dbReference type="NCBI Taxonomy" id="113226"/>
    <lineage>
        <taxon>Eukaryota</taxon>
        <taxon>Fungi</taxon>
        <taxon>Dikarya</taxon>
        <taxon>Ascomycota</taxon>
        <taxon>Pezizomycotina</taxon>
        <taxon>Dothideomycetes</taxon>
        <taxon>Dothideomycetidae</taxon>
        <taxon>Mycosphaerellales</taxon>
        <taxon>Mycosphaerellaceae</taxon>
        <taxon>Pseudocercospora</taxon>
    </lineage>
</organism>
<comment type="caution">
    <text evidence="9">The sequence shown here is derived from an EMBL/GenBank/DDBJ whole genome shotgun (WGS) entry which is preliminary data.</text>
</comment>
<evidence type="ECO:0008006" key="11">
    <source>
        <dbReference type="Google" id="ProtNLM"/>
    </source>
</evidence>
<evidence type="ECO:0000256" key="2">
    <source>
        <dbReference type="ARBA" id="ARBA00006434"/>
    </source>
</evidence>
<evidence type="ECO:0000256" key="5">
    <source>
        <dbReference type="ARBA" id="ARBA00023136"/>
    </source>
</evidence>
<feature type="transmembrane region" description="Helical" evidence="8">
    <location>
        <begin position="127"/>
        <end position="147"/>
    </location>
</feature>
<feature type="compositionally biased region" description="Basic and acidic residues" evidence="7">
    <location>
        <begin position="590"/>
        <end position="601"/>
    </location>
</feature>
<dbReference type="PROSITE" id="PS50283">
    <property type="entry name" value="NA_SOLUT_SYMP_3"/>
    <property type="match status" value="1"/>
</dbReference>
<dbReference type="GO" id="GO:0015204">
    <property type="term" value="F:urea transmembrane transporter activity"/>
    <property type="evidence" value="ECO:0007669"/>
    <property type="project" value="InterPro"/>
</dbReference>
<comment type="subcellular location">
    <subcellularLocation>
        <location evidence="1">Membrane</location>
        <topology evidence="1">Multi-pass membrane protein</topology>
    </subcellularLocation>
</comment>
<gene>
    <name evidence="9" type="ORF">AC579_6709</name>
</gene>
<keyword evidence="5 8" id="KW-0472">Membrane</keyword>
<reference evidence="9 10" key="1">
    <citation type="submission" date="2015-07" db="EMBL/GenBank/DDBJ databases">
        <title>Comparative genomics of the Sigatoka disease complex on banana suggests a link between parallel evolutionary changes in Pseudocercospora fijiensis and Pseudocercospora eumusae and increased virulence on the banana host.</title>
        <authorList>
            <person name="Chang T.-C."/>
            <person name="Salvucci A."/>
            <person name="Crous P.W."/>
            <person name="Stergiopoulos I."/>
        </authorList>
    </citation>
    <scope>NUCLEOTIDE SEQUENCE [LARGE SCALE GENOMIC DNA]</scope>
    <source>
        <strain evidence="9 10">CBS 116634</strain>
    </source>
</reference>
<keyword evidence="3 8" id="KW-0812">Transmembrane</keyword>
<dbReference type="OrthoDB" id="6132759at2759"/>
<feature type="transmembrane region" description="Helical" evidence="8">
    <location>
        <begin position="328"/>
        <end position="347"/>
    </location>
</feature>
<protein>
    <recommendedName>
        <fullName evidence="11">Urea active transporter</fullName>
    </recommendedName>
</protein>
<feature type="transmembrane region" description="Helical" evidence="8">
    <location>
        <begin position="387"/>
        <end position="407"/>
    </location>
</feature>
<evidence type="ECO:0000256" key="1">
    <source>
        <dbReference type="ARBA" id="ARBA00004141"/>
    </source>
</evidence>
<dbReference type="Pfam" id="PF00474">
    <property type="entry name" value="SSF"/>
    <property type="match status" value="1"/>
</dbReference>
<feature type="transmembrane region" description="Helical" evidence="8">
    <location>
        <begin position="186"/>
        <end position="207"/>
    </location>
</feature>
<dbReference type="GO" id="GO:0005886">
    <property type="term" value="C:plasma membrane"/>
    <property type="evidence" value="ECO:0007669"/>
    <property type="project" value="TreeGrafter"/>
</dbReference>
<feature type="transmembrane region" description="Helical" evidence="8">
    <location>
        <begin position="359"/>
        <end position="380"/>
    </location>
</feature>
<dbReference type="PANTHER" id="PTHR46154">
    <property type="match status" value="1"/>
</dbReference>
<dbReference type="AlphaFoldDB" id="A0A139II65"/>
<proteinExistence type="inferred from homology"/>
<evidence type="ECO:0000256" key="6">
    <source>
        <dbReference type="RuleBase" id="RU362091"/>
    </source>
</evidence>
<evidence type="ECO:0000256" key="4">
    <source>
        <dbReference type="ARBA" id="ARBA00022989"/>
    </source>
</evidence>
<evidence type="ECO:0000313" key="9">
    <source>
        <dbReference type="EMBL" id="KXT14262.1"/>
    </source>
</evidence>
<dbReference type="EMBL" id="LFZO01000088">
    <property type="protein sequence ID" value="KXT14262.1"/>
    <property type="molecule type" value="Genomic_DNA"/>
</dbReference>
<feature type="transmembrane region" description="Helical" evidence="8">
    <location>
        <begin position="66"/>
        <end position="91"/>
    </location>
</feature>
<dbReference type="Gene3D" id="1.20.1730.10">
    <property type="entry name" value="Sodium/glucose cotransporter"/>
    <property type="match status" value="1"/>
</dbReference>
<feature type="transmembrane region" description="Helical" evidence="8">
    <location>
        <begin position="529"/>
        <end position="552"/>
    </location>
</feature>
<feature type="transmembrane region" description="Helical" evidence="8">
    <location>
        <begin position="499"/>
        <end position="517"/>
    </location>
</feature>
<evidence type="ECO:0000256" key="7">
    <source>
        <dbReference type="SAM" id="MobiDB-lite"/>
    </source>
</evidence>
<dbReference type="InterPro" id="IPR038377">
    <property type="entry name" value="Na/Glc_symporter_sf"/>
</dbReference>
<dbReference type="InterPro" id="IPR001734">
    <property type="entry name" value="Na/solute_symporter"/>
</dbReference>
<feature type="transmembrane region" description="Helical" evidence="8">
    <location>
        <begin position="290"/>
        <end position="316"/>
    </location>
</feature>
<feature type="compositionally biased region" description="Polar residues" evidence="7">
    <location>
        <begin position="580"/>
        <end position="589"/>
    </location>
</feature>
<keyword evidence="4 8" id="KW-1133">Transmembrane helix</keyword>
<dbReference type="STRING" id="113226.A0A139II65"/>
<feature type="transmembrane region" description="Helical" evidence="8">
    <location>
        <begin position="97"/>
        <end position="115"/>
    </location>
</feature>
<evidence type="ECO:0000313" key="10">
    <source>
        <dbReference type="Proteomes" id="UP000073492"/>
    </source>
</evidence>
<dbReference type="CDD" id="cd11476">
    <property type="entry name" value="SLC5sbd_DUR3"/>
    <property type="match status" value="1"/>
</dbReference>
<name>A0A139II65_9PEZI</name>
<sequence length="611" mass="67023">MYSTALLGSPYLTYWYGIALPVWWANGQSTMICMFAWLAIEAKRRVPNAHTLLELIRARYGTTAHLLWIVLCLINNLLIFSSMLVGASAAVSSLTGVNIVAATYLLPLGVVIYTYAGGLRSTFLTDWVHTSIIMVILVWFTIKILAIKEIGSIGELYNIVKPLGDLHPVAGNYQGSYLTMTSNESVYFGIIHVLTNFGVVFLDTGFWQKGFAAGVAAAVPGYILGGNAYFAVPFAFGTVMGLGALALESTPAFPTYPRRMTPEEVTSGLVLPYVSQAIAGHAGAGAVLTIVFMACTSITSAQLIAMSSIFSFDIYGTYINRSATNRQLITMSHVGVVGSWLIVASLATAFHEGGVDLNWLLYMLGILICPGTFPTAFALVWKRQTKLAAIVSPLIGIVCGVGVWIGTAEGMYGRMDIKSLGMTMPCLYATVTSTFVPLPITIAMSYIWPDRSFEWSNLLSIKRIEDNEHGLVSQAATRFDSEAYFSPSRVAYMKRMSRIAFWVGVGTFLCQWVLWPLPMYARRMIFSKGLFIAWVVVALVWLWMALVIACFFPLFDGGFQKICTVLRGTRAKDEPRGNDQPVSSPSSEPKTSREDDRDRQITEVVTTKTAQ</sequence>
<accession>A0A139II65</accession>
<dbReference type="InterPro" id="IPR031155">
    <property type="entry name" value="DUR"/>
</dbReference>
<feature type="transmembrane region" description="Helical" evidence="8">
    <location>
        <begin position="427"/>
        <end position="448"/>
    </location>
</feature>
<dbReference type="PANTHER" id="PTHR46154:SF1">
    <property type="entry name" value="ACTIVE TRANSPORTER, PUTATIVE (AFU_ORTHOLOGUE AFUA_1G17570)-RELATED"/>
    <property type="match status" value="1"/>
</dbReference>
<keyword evidence="10" id="KW-1185">Reference proteome</keyword>
<feature type="transmembrane region" description="Helical" evidence="8">
    <location>
        <begin position="14"/>
        <end position="40"/>
    </location>
</feature>
<comment type="similarity">
    <text evidence="2 6">Belongs to the sodium:solute symporter (SSF) (TC 2.A.21) family.</text>
</comment>
<feature type="region of interest" description="Disordered" evidence="7">
    <location>
        <begin position="570"/>
        <end position="611"/>
    </location>
</feature>